<keyword evidence="2" id="KW-1185">Reference proteome</keyword>
<gene>
    <name evidence="1" type="ORF">TELCIR_14194</name>
</gene>
<organism evidence="1 2">
    <name type="scientific">Teladorsagia circumcincta</name>
    <name type="common">Brown stomach worm</name>
    <name type="synonym">Ostertagia circumcincta</name>
    <dbReference type="NCBI Taxonomy" id="45464"/>
    <lineage>
        <taxon>Eukaryota</taxon>
        <taxon>Metazoa</taxon>
        <taxon>Ecdysozoa</taxon>
        <taxon>Nematoda</taxon>
        <taxon>Chromadorea</taxon>
        <taxon>Rhabditida</taxon>
        <taxon>Rhabditina</taxon>
        <taxon>Rhabditomorpha</taxon>
        <taxon>Strongyloidea</taxon>
        <taxon>Trichostrongylidae</taxon>
        <taxon>Teladorsagia</taxon>
    </lineage>
</organism>
<sequence length="249" mass="29133">MRLTGQQVQTHFNNRRKRVMTPDIIEKRYREKTGTGREEKLEKLIHEARETFNEQDRDIYRYYSGTAAYKKDCILETFKGPHIEKQEETLKDLDKEVQDDEDEAILIKEPDQSKEGIIRIGKTVEMEKNRASDREVEVDEELFNSDDEVRLPKRHSVSAAEIRQLQKEMLKSEKRLFDTWTHMVVVHMSGIRELITSQRIILEEMMAFFKRCSTPGRPAEATMGEECVVICDPNIEPSLREGTIISTIV</sequence>
<dbReference type="EMBL" id="KZ350142">
    <property type="protein sequence ID" value="PIO64187.1"/>
    <property type="molecule type" value="Genomic_DNA"/>
</dbReference>
<name>A0A2G9U1R1_TELCI</name>
<dbReference type="OrthoDB" id="10518801at2759"/>
<evidence type="ECO:0000313" key="1">
    <source>
        <dbReference type="EMBL" id="PIO64187.1"/>
    </source>
</evidence>
<accession>A0A2G9U1R1</accession>
<dbReference type="AlphaFoldDB" id="A0A2G9U1R1"/>
<protein>
    <submittedName>
        <fullName evidence="1">Uncharacterized protein</fullName>
    </submittedName>
</protein>
<reference evidence="1 2" key="1">
    <citation type="submission" date="2015-09" db="EMBL/GenBank/DDBJ databases">
        <title>Draft genome of the parasitic nematode Teladorsagia circumcincta isolate WARC Sus (inbred).</title>
        <authorList>
            <person name="Mitreva M."/>
        </authorList>
    </citation>
    <scope>NUCLEOTIDE SEQUENCE [LARGE SCALE GENOMIC DNA]</scope>
    <source>
        <strain evidence="1 2">S</strain>
    </source>
</reference>
<dbReference type="Proteomes" id="UP000230423">
    <property type="component" value="Unassembled WGS sequence"/>
</dbReference>
<proteinExistence type="predicted"/>
<evidence type="ECO:0000313" key="2">
    <source>
        <dbReference type="Proteomes" id="UP000230423"/>
    </source>
</evidence>